<feature type="transmembrane region" description="Helical" evidence="2">
    <location>
        <begin position="169"/>
        <end position="195"/>
    </location>
</feature>
<feature type="transmembrane region" description="Helical" evidence="2">
    <location>
        <begin position="139"/>
        <end position="163"/>
    </location>
</feature>
<feature type="transmembrane region" description="Helical" evidence="2">
    <location>
        <begin position="89"/>
        <end position="118"/>
    </location>
</feature>
<evidence type="ECO:0000313" key="4">
    <source>
        <dbReference type="Proteomes" id="UP000671913"/>
    </source>
</evidence>
<dbReference type="EMBL" id="CP060096">
    <property type="protein sequence ID" value="QSZ26753.1"/>
    <property type="molecule type" value="Genomic_DNA"/>
</dbReference>
<protein>
    <submittedName>
        <fullName evidence="3">Uncharacterized protein</fullName>
    </submittedName>
</protein>
<name>A0A975G9G4_9THEO</name>
<feature type="transmembrane region" description="Helical" evidence="2">
    <location>
        <begin position="207"/>
        <end position="226"/>
    </location>
</feature>
<keyword evidence="1" id="KW-0175">Coiled coil</keyword>
<feature type="transmembrane region" description="Helical" evidence="2">
    <location>
        <begin position="494"/>
        <end position="512"/>
    </location>
</feature>
<accession>A0A975G9G4</accession>
<feature type="transmembrane region" description="Helical" evidence="2">
    <location>
        <begin position="518"/>
        <end position="535"/>
    </location>
</feature>
<feature type="transmembrane region" description="Helical" evidence="2">
    <location>
        <begin position="458"/>
        <end position="476"/>
    </location>
</feature>
<keyword evidence="2" id="KW-1133">Transmembrane helix</keyword>
<dbReference type="RefSeq" id="WP_284679435.1">
    <property type="nucleotide sequence ID" value="NZ_CP060096.1"/>
</dbReference>
<reference evidence="3" key="1">
    <citation type="submission" date="2020-08" db="EMBL/GenBank/DDBJ databases">
        <title>Genomic insights into the carbon and energy metabolism of the first obligate autotrophic acetogenic bacterium Aceticella autotrophica gen. nov., sp. nov.</title>
        <authorList>
            <person name="Toshchakov S.V."/>
            <person name="Elcheninov A.G."/>
            <person name="Kublanov I.V."/>
            <person name="Frolov E.N."/>
            <person name="Lebedinsky A.V."/>
        </authorList>
    </citation>
    <scope>NUCLEOTIDE SEQUENCE</scope>
    <source>
        <strain evidence="3">3443-3Ac</strain>
    </source>
</reference>
<evidence type="ECO:0000256" key="2">
    <source>
        <dbReference type="SAM" id="Phobius"/>
    </source>
</evidence>
<feature type="transmembrane region" description="Helical" evidence="2">
    <location>
        <begin position="63"/>
        <end position="83"/>
    </location>
</feature>
<keyword evidence="2" id="KW-0472">Membrane</keyword>
<evidence type="ECO:0000256" key="1">
    <source>
        <dbReference type="SAM" id="Coils"/>
    </source>
</evidence>
<dbReference type="AlphaFoldDB" id="A0A975G9G4"/>
<feature type="coiled-coil region" evidence="1">
    <location>
        <begin position="291"/>
        <end position="318"/>
    </location>
</feature>
<feature type="transmembrane region" description="Helical" evidence="2">
    <location>
        <begin position="347"/>
        <end position="365"/>
    </location>
</feature>
<feature type="transmembrane region" description="Helical" evidence="2">
    <location>
        <begin position="381"/>
        <end position="399"/>
    </location>
</feature>
<feature type="transmembrane region" description="Helical" evidence="2">
    <location>
        <begin position="430"/>
        <end position="452"/>
    </location>
</feature>
<evidence type="ECO:0000313" key="3">
    <source>
        <dbReference type="EMBL" id="QSZ26753.1"/>
    </source>
</evidence>
<sequence length="543" mass="63630">MKDFISLKILDKFRLFFEKIDVDYYTMRKVLQVKLTMDGRRLPTIMSNSSKSKKYLSNENKNNFTLSLLIYGLFSLIFVPFILMKHNFIFQMSFVFGFLMFMLMTSLISDFSSVLLDIKDKNIIYSKPVKARTLNMAKFIHISIYMFSITFALTGIPLIIALIRHGIIFFLLFLSEIILMDLFVIVITALLYLLILKFFDGEKLKDIINYVQISLAITIAIGYQLLCRLFDFVNFNVVFTPKWWQYFIIPIWFASPFEVILHKNYNFNYILFTVLAIIVPIISFAIYLKLIPQFEKNLQKLNNNVESKRTDAKFINRLSKIVCFTKMEKTFFRFANDMMKNERQFKLKVYPSLGFAVVLPFILLFDNLRSNPFSNISSSKIYLSIYFCSLMFPTAMMMIKYSESYKAAWLYKALPIKETSDIYRGTFKAFIVKIVVPIFMLESLIFIGIFGIRIIPDLILVFLNMMFYVVICFKALPKALPFSEAFGTQQGENVIIIPIMFLMFILVAIHFISTFFRYGVLIFIIIILIIDIVAWRKAFNTVI</sequence>
<dbReference type="Proteomes" id="UP000671913">
    <property type="component" value="Chromosome"/>
</dbReference>
<feature type="transmembrane region" description="Helical" evidence="2">
    <location>
        <begin position="269"/>
        <end position="290"/>
    </location>
</feature>
<keyword evidence="2" id="KW-0812">Transmembrane</keyword>
<gene>
    <name evidence="3" type="ORF">ACETAC_07590</name>
</gene>
<proteinExistence type="predicted"/>
<dbReference type="KEGG" id="aaut:ACETAC_07590"/>
<organism evidence="3 4">
    <name type="scientific">Aceticella autotrophica</name>
    <dbReference type="NCBI Taxonomy" id="2755338"/>
    <lineage>
        <taxon>Bacteria</taxon>
        <taxon>Bacillati</taxon>
        <taxon>Bacillota</taxon>
        <taxon>Clostridia</taxon>
        <taxon>Thermoanaerobacterales</taxon>
        <taxon>Thermoanaerobacteraceae</taxon>
        <taxon>Aceticella</taxon>
    </lineage>
</organism>
<keyword evidence="4" id="KW-1185">Reference proteome</keyword>